<feature type="transmembrane region" description="Helical" evidence="6">
    <location>
        <begin position="42"/>
        <end position="71"/>
    </location>
</feature>
<keyword evidence="5 6" id="KW-0472">Membrane</keyword>
<evidence type="ECO:0000313" key="8">
    <source>
        <dbReference type="EMBL" id="KAJ1683853.1"/>
    </source>
</evidence>
<protein>
    <recommendedName>
        <fullName evidence="7">VTT domain-containing protein</fullName>
    </recommendedName>
</protein>
<evidence type="ECO:0000313" key="9">
    <source>
        <dbReference type="Proteomes" id="UP001151287"/>
    </source>
</evidence>
<accession>A0A9Q0C0B8</accession>
<dbReference type="AlphaFoldDB" id="A0A9Q0C0B8"/>
<dbReference type="EMBL" id="JAMQYH010000097">
    <property type="protein sequence ID" value="KAJ1683853.1"/>
    <property type="molecule type" value="Genomic_DNA"/>
</dbReference>
<dbReference type="Proteomes" id="UP001151287">
    <property type="component" value="Unassembled WGS sequence"/>
</dbReference>
<evidence type="ECO:0000256" key="3">
    <source>
        <dbReference type="ARBA" id="ARBA00022692"/>
    </source>
</evidence>
<evidence type="ECO:0000256" key="6">
    <source>
        <dbReference type="SAM" id="Phobius"/>
    </source>
</evidence>
<keyword evidence="9" id="KW-1185">Reference proteome</keyword>
<evidence type="ECO:0000259" key="7">
    <source>
        <dbReference type="Pfam" id="PF09335"/>
    </source>
</evidence>
<keyword evidence="3 6" id="KW-0812">Transmembrane</keyword>
<proteinExistence type="predicted"/>
<dbReference type="InterPro" id="IPR032818">
    <property type="entry name" value="DedA-like"/>
</dbReference>
<dbReference type="OrthoDB" id="10267664at2759"/>
<organism evidence="8 9">
    <name type="scientific">Rhynchospora breviuscula</name>
    <dbReference type="NCBI Taxonomy" id="2022672"/>
    <lineage>
        <taxon>Eukaryota</taxon>
        <taxon>Viridiplantae</taxon>
        <taxon>Streptophyta</taxon>
        <taxon>Embryophyta</taxon>
        <taxon>Tracheophyta</taxon>
        <taxon>Spermatophyta</taxon>
        <taxon>Magnoliopsida</taxon>
        <taxon>Liliopsida</taxon>
        <taxon>Poales</taxon>
        <taxon>Cyperaceae</taxon>
        <taxon>Cyperoideae</taxon>
        <taxon>Rhynchosporeae</taxon>
        <taxon>Rhynchospora</taxon>
    </lineage>
</organism>
<dbReference type="Pfam" id="PF09335">
    <property type="entry name" value="VTT_dom"/>
    <property type="match status" value="1"/>
</dbReference>
<dbReference type="GO" id="GO:0005886">
    <property type="term" value="C:plasma membrane"/>
    <property type="evidence" value="ECO:0007669"/>
    <property type="project" value="UniProtKB-SubCell"/>
</dbReference>
<comment type="subcellular location">
    <subcellularLocation>
        <location evidence="1">Cell membrane</location>
        <topology evidence="1">Multi-pass membrane protein</topology>
    </subcellularLocation>
</comment>
<name>A0A9Q0C0B8_9POAL</name>
<evidence type="ECO:0000256" key="1">
    <source>
        <dbReference type="ARBA" id="ARBA00004651"/>
    </source>
</evidence>
<evidence type="ECO:0000256" key="2">
    <source>
        <dbReference type="ARBA" id="ARBA00022475"/>
    </source>
</evidence>
<feature type="domain" description="VTT" evidence="7">
    <location>
        <begin position="45"/>
        <end position="162"/>
    </location>
</feature>
<dbReference type="PANTHER" id="PTHR30353">
    <property type="entry name" value="INNER MEMBRANE PROTEIN DEDA-RELATED"/>
    <property type="match status" value="1"/>
</dbReference>
<evidence type="ECO:0000256" key="4">
    <source>
        <dbReference type="ARBA" id="ARBA00022989"/>
    </source>
</evidence>
<evidence type="ECO:0000256" key="5">
    <source>
        <dbReference type="ARBA" id="ARBA00023136"/>
    </source>
</evidence>
<keyword evidence="2" id="KW-1003">Cell membrane</keyword>
<feature type="transmembrane region" description="Helical" evidence="6">
    <location>
        <begin position="148"/>
        <end position="171"/>
    </location>
</feature>
<dbReference type="PANTHER" id="PTHR30353:SF0">
    <property type="entry name" value="TRANSMEMBRANE PROTEIN"/>
    <property type="match status" value="1"/>
</dbReference>
<gene>
    <name evidence="8" type="ORF">LUZ63_020998</name>
</gene>
<comment type="caution">
    <text evidence="8">The sequence shown here is derived from an EMBL/GenBank/DDBJ whole genome shotgun (WGS) entry which is preliminary data.</text>
</comment>
<sequence length="215" mass="22539">MTAVLTPLLLTLGPAAVLLVMAVVFAESGLLVGFFLPGDSMLFLTGALVAAGVVSLPLWLVVTGILVAAVAGDQVGYLVGRHVGPRVFTRAEGRLFRREHADRAAAFIQRYGAGAVVLARFVPVVRTFVPVTAGVGRMPRLRFTACNLVGGTLWTAGLVAVGFWFGGIAFVAQHVELVTMALASVSLIPLAVGLLHRRRAATVVAEQDAREPSSV</sequence>
<reference evidence="8" key="1">
    <citation type="journal article" date="2022" name="Cell">
        <title>Repeat-based holocentromeres influence genome architecture and karyotype evolution.</title>
        <authorList>
            <person name="Hofstatter P.G."/>
            <person name="Thangavel G."/>
            <person name="Lux T."/>
            <person name="Neumann P."/>
            <person name="Vondrak T."/>
            <person name="Novak P."/>
            <person name="Zhang M."/>
            <person name="Costa L."/>
            <person name="Castellani M."/>
            <person name="Scott A."/>
            <person name="Toegelov H."/>
            <person name="Fuchs J."/>
            <person name="Mata-Sucre Y."/>
            <person name="Dias Y."/>
            <person name="Vanzela A.L.L."/>
            <person name="Huettel B."/>
            <person name="Almeida C.C.S."/>
            <person name="Simkova H."/>
            <person name="Souza G."/>
            <person name="Pedrosa-Harand A."/>
            <person name="Macas J."/>
            <person name="Mayer K.F.X."/>
            <person name="Houben A."/>
            <person name="Marques A."/>
        </authorList>
    </citation>
    <scope>NUCLEOTIDE SEQUENCE</scope>
    <source>
        <strain evidence="8">RhyBre1mFocal</strain>
    </source>
</reference>
<dbReference type="InterPro" id="IPR032816">
    <property type="entry name" value="VTT_dom"/>
</dbReference>
<feature type="transmembrane region" description="Helical" evidence="6">
    <location>
        <begin position="177"/>
        <end position="195"/>
    </location>
</feature>
<keyword evidence="4 6" id="KW-1133">Transmembrane helix</keyword>